<keyword evidence="6 10" id="KW-0812">Transmembrane</keyword>
<dbReference type="GO" id="GO:0000009">
    <property type="term" value="F:alpha-1,6-mannosyltransferase activity"/>
    <property type="evidence" value="ECO:0007669"/>
    <property type="project" value="InterPro"/>
</dbReference>
<sequence>MPWWAQALTIWMVSRAWAFVIFAVVDRQAPDGPWGRSPLGYLGFVSIWDGTWYQSVHDHGYPDELPRGASGTVAENPWAFYPLFPMVVRAVTAWTGLPWAVCAPTVALVAGFLAAVLILRLFQQFLSHATALWALAVVAFGPVSPVFQAAYAESLHLALLAGVLLLLLRGHLLPAAPLILLMCLTRPAGVPFAAALGVFWVVRSVSAVRRRRHRPWWRLLDRWFWLALWSCACALLWPGLAWAVTGEPGAYTDTETAWRATALVPFEPWLTLGSRFFGPALGWLAVLVAAGAFALLITTRAVRGVLPSLLWLWVVCYAVYLAAFLHPQSSTFRLLVPLFVLAGPLAAVSDSRAFRWTLVIVGAMSQIVWIGYLWQWSPLPGGGDYPP</sequence>
<keyword evidence="3" id="KW-0337">GPI-anchor biosynthesis</keyword>
<keyword evidence="5" id="KW-0808">Transferase</keyword>
<dbReference type="UniPathway" id="UPA00196"/>
<feature type="transmembrane region" description="Helical" evidence="10">
    <location>
        <begin position="178"/>
        <end position="202"/>
    </location>
</feature>
<accession>A0A5J5L3H1</accession>
<evidence type="ECO:0000256" key="5">
    <source>
        <dbReference type="ARBA" id="ARBA00022679"/>
    </source>
</evidence>
<feature type="transmembrane region" description="Helical" evidence="10">
    <location>
        <begin position="332"/>
        <end position="349"/>
    </location>
</feature>
<dbReference type="EMBL" id="SZWF01000001">
    <property type="protein sequence ID" value="KAA9395745.1"/>
    <property type="molecule type" value="Genomic_DNA"/>
</dbReference>
<feature type="transmembrane region" description="Helical" evidence="10">
    <location>
        <begin position="309"/>
        <end position="326"/>
    </location>
</feature>
<evidence type="ECO:0000256" key="1">
    <source>
        <dbReference type="ARBA" id="ARBA00004477"/>
    </source>
</evidence>
<evidence type="ECO:0008006" key="13">
    <source>
        <dbReference type="Google" id="ProtNLM"/>
    </source>
</evidence>
<feature type="transmembrane region" description="Helical" evidence="10">
    <location>
        <begin position="276"/>
        <end position="297"/>
    </location>
</feature>
<protein>
    <recommendedName>
        <fullName evidence="13">Integral membrane protein</fullName>
    </recommendedName>
</protein>
<feature type="transmembrane region" description="Helical" evidence="10">
    <location>
        <begin position="96"/>
        <end position="119"/>
    </location>
</feature>
<evidence type="ECO:0000256" key="9">
    <source>
        <dbReference type="ARBA" id="ARBA00023136"/>
    </source>
</evidence>
<gene>
    <name evidence="11" type="ORF">FCK90_00440</name>
</gene>
<keyword evidence="7" id="KW-0256">Endoplasmic reticulum</keyword>
<dbReference type="AlphaFoldDB" id="A0A5J5L3H1"/>
<evidence type="ECO:0000313" key="11">
    <source>
        <dbReference type="EMBL" id="KAA9395745.1"/>
    </source>
</evidence>
<dbReference type="GO" id="GO:0031501">
    <property type="term" value="C:mannosyltransferase complex"/>
    <property type="evidence" value="ECO:0007669"/>
    <property type="project" value="TreeGrafter"/>
</dbReference>
<evidence type="ECO:0000256" key="3">
    <source>
        <dbReference type="ARBA" id="ARBA00022502"/>
    </source>
</evidence>
<reference evidence="11 12" key="1">
    <citation type="submission" date="2019-05" db="EMBL/GenBank/DDBJ databases">
        <title>Kocuria coralli sp. nov., a novel actinobacterium isolated from coral reef seawater.</title>
        <authorList>
            <person name="Li J."/>
        </authorList>
    </citation>
    <scope>NUCLEOTIDE SEQUENCE [LARGE SCALE GENOMIC DNA]</scope>
    <source>
        <strain evidence="11 12">SCSIO 13007</strain>
    </source>
</reference>
<evidence type="ECO:0000256" key="2">
    <source>
        <dbReference type="ARBA" id="ARBA00004687"/>
    </source>
</evidence>
<dbReference type="GO" id="GO:0004376">
    <property type="term" value="F:GPI mannosyltransferase activity"/>
    <property type="evidence" value="ECO:0007669"/>
    <property type="project" value="InterPro"/>
</dbReference>
<dbReference type="Proteomes" id="UP000325957">
    <property type="component" value="Unassembled WGS sequence"/>
</dbReference>
<evidence type="ECO:0000256" key="4">
    <source>
        <dbReference type="ARBA" id="ARBA00022676"/>
    </source>
</evidence>
<evidence type="ECO:0000256" key="7">
    <source>
        <dbReference type="ARBA" id="ARBA00022824"/>
    </source>
</evidence>
<proteinExistence type="predicted"/>
<organism evidence="11 12">
    <name type="scientific">Kocuria coralli</name>
    <dbReference type="NCBI Taxonomy" id="1461025"/>
    <lineage>
        <taxon>Bacteria</taxon>
        <taxon>Bacillati</taxon>
        <taxon>Actinomycetota</taxon>
        <taxon>Actinomycetes</taxon>
        <taxon>Micrococcales</taxon>
        <taxon>Micrococcaceae</taxon>
        <taxon>Kocuria</taxon>
    </lineage>
</organism>
<name>A0A5J5L3H1_9MICC</name>
<dbReference type="PANTHER" id="PTHR12468">
    <property type="entry name" value="GPI MANNOSYLTRANSFERASE 2"/>
    <property type="match status" value="1"/>
</dbReference>
<dbReference type="InterPro" id="IPR007315">
    <property type="entry name" value="PIG-V/Gpi18"/>
</dbReference>
<comment type="pathway">
    <text evidence="2">Glycolipid biosynthesis; glycosylphosphatidylinositol-anchor biosynthesis.</text>
</comment>
<comment type="subcellular location">
    <subcellularLocation>
        <location evidence="1">Endoplasmic reticulum membrane</location>
        <topology evidence="1">Multi-pass membrane protein</topology>
    </subcellularLocation>
</comment>
<dbReference type="PANTHER" id="PTHR12468:SF2">
    <property type="entry name" value="GPI MANNOSYLTRANSFERASE 2"/>
    <property type="match status" value="1"/>
</dbReference>
<evidence type="ECO:0000313" key="12">
    <source>
        <dbReference type="Proteomes" id="UP000325957"/>
    </source>
</evidence>
<feature type="transmembrane region" description="Helical" evidence="10">
    <location>
        <begin position="223"/>
        <end position="244"/>
    </location>
</feature>
<dbReference type="GO" id="GO:0016020">
    <property type="term" value="C:membrane"/>
    <property type="evidence" value="ECO:0007669"/>
    <property type="project" value="GOC"/>
</dbReference>
<evidence type="ECO:0000256" key="8">
    <source>
        <dbReference type="ARBA" id="ARBA00022989"/>
    </source>
</evidence>
<evidence type="ECO:0000256" key="10">
    <source>
        <dbReference type="SAM" id="Phobius"/>
    </source>
</evidence>
<keyword evidence="4" id="KW-0328">Glycosyltransferase</keyword>
<evidence type="ECO:0000256" key="6">
    <source>
        <dbReference type="ARBA" id="ARBA00022692"/>
    </source>
</evidence>
<keyword evidence="9 10" id="KW-0472">Membrane</keyword>
<keyword evidence="8 10" id="KW-1133">Transmembrane helix</keyword>
<feature type="transmembrane region" description="Helical" evidence="10">
    <location>
        <begin position="125"/>
        <end position="143"/>
    </location>
</feature>
<dbReference type="OrthoDB" id="151635at2"/>
<comment type="caution">
    <text evidence="11">The sequence shown here is derived from an EMBL/GenBank/DDBJ whole genome shotgun (WGS) entry which is preliminary data.</text>
</comment>
<feature type="transmembrane region" description="Helical" evidence="10">
    <location>
        <begin position="155"/>
        <end position="172"/>
    </location>
</feature>
<dbReference type="GO" id="GO:0006506">
    <property type="term" value="P:GPI anchor biosynthetic process"/>
    <property type="evidence" value="ECO:0007669"/>
    <property type="project" value="UniProtKB-UniPathway"/>
</dbReference>
<feature type="transmembrane region" description="Helical" evidence="10">
    <location>
        <begin position="356"/>
        <end position="374"/>
    </location>
</feature>
<keyword evidence="12" id="KW-1185">Reference proteome</keyword>